<keyword evidence="1" id="KW-1133">Transmembrane helix</keyword>
<dbReference type="RefSeq" id="WP_097150733.1">
    <property type="nucleotide sequence ID" value="NZ_OBQC01000015.1"/>
</dbReference>
<keyword evidence="1" id="KW-0472">Membrane</keyword>
<feature type="transmembrane region" description="Helical" evidence="1">
    <location>
        <begin position="38"/>
        <end position="62"/>
    </location>
</feature>
<sequence length="87" mass="10270">MKLYLIATQSIYFVSLIPWLFFWVLAFILIMHDPTSQNTLYFMIITLYPVAVIICTIIAWYFHINKRSISIAINLIPAIWLIIYSLL</sequence>
<evidence type="ECO:0000256" key="1">
    <source>
        <dbReference type="SAM" id="Phobius"/>
    </source>
</evidence>
<gene>
    <name evidence="2" type="ORF">SAMN05877842_11559</name>
</gene>
<evidence type="ECO:0000313" key="2">
    <source>
        <dbReference type="EMBL" id="SOC43275.1"/>
    </source>
</evidence>
<dbReference type="EMBL" id="OBQC01000015">
    <property type="protein sequence ID" value="SOC43275.1"/>
    <property type="molecule type" value="Genomic_DNA"/>
</dbReference>
<evidence type="ECO:0000313" key="3">
    <source>
        <dbReference type="Proteomes" id="UP000219252"/>
    </source>
</evidence>
<keyword evidence="3" id="KW-1185">Reference proteome</keyword>
<dbReference type="AlphaFoldDB" id="A0A285UMY2"/>
<reference evidence="3" key="1">
    <citation type="submission" date="2017-08" db="EMBL/GenBank/DDBJ databases">
        <authorList>
            <person name="Varghese N."/>
            <person name="Submissions S."/>
        </authorList>
    </citation>
    <scope>NUCLEOTIDE SEQUENCE [LARGE SCALE GENOMIC DNA]</scope>
    <source>
        <strain evidence="3">JC23</strain>
    </source>
</reference>
<name>A0A285UMY2_9BACL</name>
<accession>A0A285UMY2</accession>
<dbReference type="Proteomes" id="UP000219252">
    <property type="component" value="Unassembled WGS sequence"/>
</dbReference>
<dbReference type="OrthoDB" id="2455375at2"/>
<keyword evidence="1" id="KW-0812">Transmembrane</keyword>
<protein>
    <submittedName>
        <fullName evidence="2">Uncharacterized protein</fullName>
    </submittedName>
</protein>
<feature type="transmembrane region" description="Helical" evidence="1">
    <location>
        <begin position="69"/>
        <end position="86"/>
    </location>
</feature>
<proteinExistence type="predicted"/>
<organism evidence="2 3">
    <name type="scientific">Ureibacillus acetophenoni</name>
    <dbReference type="NCBI Taxonomy" id="614649"/>
    <lineage>
        <taxon>Bacteria</taxon>
        <taxon>Bacillati</taxon>
        <taxon>Bacillota</taxon>
        <taxon>Bacilli</taxon>
        <taxon>Bacillales</taxon>
        <taxon>Caryophanaceae</taxon>
        <taxon>Ureibacillus</taxon>
    </lineage>
</organism>
<feature type="transmembrane region" description="Helical" evidence="1">
    <location>
        <begin position="12"/>
        <end position="32"/>
    </location>
</feature>